<keyword evidence="1" id="KW-0560">Oxidoreductase</keyword>
<dbReference type="InterPro" id="IPR050564">
    <property type="entry name" value="F420-G6PD/mer"/>
</dbReference>
<dbReference type="OrthoDB" id="9775082at2"/>
<gene>
    <name evidence="3" type="ordered locus">Tter_2240</name>
</gene>
<proteinExistence type="predicted"/>
<reference evidence="4" key="1">
    <citation type="journal article" date="2010" name="Stand. Genomic Sci.">
        <title>Complete genome sequence of 'Thermobaculum terrenum' type strain (YNP1).</title>
        <authorList>
            <person name="Kiss H."/>
            <person name="Cleland D."/>
            <person name="Lapidus A."/>
            <person name="Lucas S."/>
            <person name="Glavina Del Rio T."/>
            <person name="Nolan M."/>
            <person name="Tice H."/>
            <person name="Han C."/>
            <person name="Goodwin L."/>
            <person name="Pitluck S."/>
            <person name="Liolios K."/>
            <person name="Ivanova N."/>
            <person name="Mavromatis K."/>
            <person name="Ovchinnikova G."/>
            <person name="Pati A."/>
            <person name="Chen A."/>
            <person name="Palaniappan K."/>
            <person name="Land M."/>
            <person name="Hauser L."/>
            <person name="Chang Y."/>
            <person name="Jeffries C."/>
            <person name="Lu M."/>
            <person name="Brettin T."/>
            <person name="Detter J."/>
            <person name="Goker M."/>
            <person name="Tindall B."/>
            <person name="Beck B."/>
            <person name="McDermott T."/>
            <person name="Woyke T."/>
            <person name="Bristow J."/>
            <person name="Eisen J."/>
            <person name="Markowitz V."/>
            <person name="Hugenholtz P."/>
            <person name="Kyrpides N."/>
            <person name="Klenk H."/>
            <person name="Cheng J."/>
        </authorList>
    </citation>
    <scope>NUCLEOTIDE SEQUENCE [LARGE SCALE GENOMIC DNA]</scope>
    <source>
        <strain evidence="4">ATCC BAA-798 / YNP1</strain>
    </source>
</reference>
<evidence type="ECO:0000313" key="3">
    <source>
        <dbReference type="EMBL" id="ACZ43139.1"/>
    </source>
</evidence>
<dbReference type="PANTHER" id="PTHR43244">
    <property type="match status" value="1"/>
</dbReference>
<dbReference type="eggNOG" id="COG2141">
    <property type="taxonomic scope" value="Bacteria"/>
</dbReference>
<evidence type="ECO:0000259" key="2">
    <source>
        <dbReference type="Pfam" id="PF00296"/>
    </source>
</evidence>
<dbReference type="PANTHER" id="PTHR43244:SF1">
    <property type="entry name" value="5,10-METHYLENETETRAHYDROMETHANOPTERIN REDUCTASE"/>
    <property type="match status" value="1"/>
</dbReference>
<dbReference type="KEGG" id="ttr:Tter_2240"/>
<dbReference type="AlphaFoldDB" id="D1CHB8"/>
<dbReference type="HOGENOM" id="CLU_027853_6_0_0"/>
<evidence type="ECO:0000313" key="4">
    <source>
        <dbReference type="Proteomes" id="UP000000323"/>
    </source>
</evidence>
<accession>D1CHB8</accession>
<dbReference type="InterPro" id="IPR036661">
    <property type="entry name" value="Luciferase-like_sf"/>
</dbReference>
<dbReference type="GO" id="GO:0016705">
    <property type="term" value="F:oxidoreductase activity, acting on paired donors, with incorporation or reduction of molecular oxygen"/>
    <property type="evidence" value="ECO:0007669"/>
    <property type="project" value="InterPro"/>
</dbReference>
<dbReference type="EMBL" id="CP001826">
    <property type="protein sequence ID" value="ACZ43139.1"/>
    <property type="molecule type" value="Genomic_DNA"/>
</dbReference>
<dbReference type="CDD" id="cd01097">
    <property type="entry name" value="Tetrahydromethanopterin_reductase"/>
    <property type="match status" value="1"/>
</dbReference>
<sequence length="306" mass="33357">MRQASNKVMFGINIDPSPRIAELAVELASYADSMAIDLIGIQDHPGNPNFFDTWTFMTALAVRTQRVRFLTNVANISLRPPAMLAKAAATFDILTGGRLELGLGAGASPEEILAYGGEFRTPAEAVEALEEAIEIAHLLWQPGDGKTPITFEGKQFRILGARPGPAPSGKIRIWTGVRGRRMLALTGRLADGWVVSNTYVHPEDLPEMQARIDRAAEDAGRSPSQIRRGYNVMGYIRTPSSPGLRLKPGLISGTVEEWADTLAGYYQELGLDTFIYWPVAGSAQEQIRLFAEGVVPAVRRRLQAVG</sequence>
<keyword evidence="4" id="KW-1185">Reference proteome</keyword>
<keyword evidence="3" id="KW-0503">Monooxygenase</keyword>
<name>D1CHB8_THET1</name>
<dbReference type="SUPFAM" id="SSF51679">
    <property type="entry name" value="Bacterial luciferase-like"/>
    <property type="match status" value="1"/>
</dbReference>
<evidence type="ECO:0000256" key="1">
    <source>
        <dbReference type="ARBA" id="ARBA00023002"/>
    </source>
</evidence>
<protein>
    <submittedName>
        <fullName evidence="3">Luciferase-like monooxygenase</fullName>
    </submittedName>
</protein>
<feature type="domain" description="Luciferase-like" evidence="2">
    <location>
        <begin position="24"/>
        <end position="236"/>
    </location>
</feature>
<dbReference type="Proteomes" id="UP000000323">
    <property type="component" value="Chromosome 2"/>
</dbReference>
<dbReference type="STRING" id="525904.Tter_2240"/>
<dbReference type="RefSeq" id="WP_012876170.1">
    <property type="nucleotide sequence ID" value="NC_013526.1"/>
</dbReference>
<dbReference type="GO" id="GO:0004497">
    <property type="term" value="F:monooxygenase activity"/>
    <property type="evidence" value="ECO:0007669"/>
    <property type="project" value="UniProtKB-KW"/>
</dbReference>
<dbReference type="Gene3D" id="3.20.20.30">
    <property type="entry name" value="Luciferase-like domain"/>
    <property type="match status" value="1"/>
</dbReference>
<dbReference type="InterPro" id="IPR011251">
    <property type="entry name" value="Luciferase-like_dom"/>
</dbReference>
<dbReference type="Pfam" id="PF00296">
    <property type="entry name" value="Bac_luciferase"/>
    <property type="match status" value="1"/>
</dbReference>
<organism evidence="3 4">
    <name type="scientific">Thermobaculum terrenum (strain ATCC BAA-798 / CCMEE 7001 / YNP1)</name>
    <dbReference type="NCBI Taxonomy" id="525904"/>
    <lineage>
        <taxon>Bacteria</taxon>
        <taxon>Bacillati</taxon>
        <taxon>Chloroflexota</taxon>
        <taxon>Chloroflexia</taxon>
        <taxon>Candidatus Thermobaculales</taxon>
        <taxon>Candidatus Thermobaculaceae</taxon>
        <taxon>Thermobaculum</taxon>
    </lineage>
</organism>